<keyword evidence="4" id="KW-1185">Reference proteome</keyword>
<feature type="domain" description="Myotubularin phosphatase" evidence="2">
    <location>
        <begin position="233"/>
        <end position="345"/>
    </location>
</feature>
<dbReference type="GO" id="GO:0005737">
    <property type="term" value="C:cytoplasm"/>
    <property type="evidence" value="ECO:0007669"/>
    <property type="project" value="TreeGrafter"/>
</dbReference>
<dbReference type="GO" id="GO:0019903">
    <property type="term" value="F:protein phosphatase binding"/>
    <property type="evidence" value="ECO:0007669"/>
    <property type="project" value="TreeGrafter"/>
</dbReference>
<dbReference type="InterPro" id="IPR010569">
    <property type="entry name" value="Myotubularin-like_Pase_dom"/>
</dbReference>
<dbReference type="PROSITE" id="PS51339">
    <property type="entry name" value="PPASE_MYOTUBULARIN"/>
    <property type="match status" value="1"/>
</dbReference>
<dbReference type="GO" id="GO:0004438">
    <property type="term" value="F:phosphatidylinositol-3-phosphate phosphatase activity"/>
    <property type="evidence" value="ECO:0007669"/>
    <property type="project" value="TreeGrafter"/>
</dbReference>
<sequence length="345" mass="39072">MADTSPMQWPPSGVKQGHHQSSVACVLAIGKSVKIGPISVLLFTMCKMPHRCLNISSSHQPVRSASARVTWDMASEQQHSMEVAELGPAPQFQKSNPNVQYPPFRTLFGEHALLLSKTTEGTAMVTNFRFFVYERRSFINVPLMMIGEVVVADAYCWLKVCCKDAATYSCTFATPEDCQACVSLLREKTGLPRNIKDIFAYRFYALTTFQGSFDRVLTIAEAEQVNLCKPVSESFRYTFGKEVERQGFDTNKRKIWRMSHANEKFEFCQTYPECHIMPAAIDDAELRRSLDFRAMKRFPSVVWRARNIGVVLVRSSQPMSSFLGLSYFSNHADISLLEKIVEACH</sequence>
<evidence type="ECO:0000259" key="2">
    <source>
        <dbReference type="PROSITE" id="PS51339"/>
    </source>
</evidence>
<dbReference type="GO" id="GO:0052629">
    <property type="term" value="F:phosphatidylinositol-3,5-bisphosphate 3-phosphatase activity"/>
    <property type="evidence" value="ECO:0007669"/>
    <property type="project" value="TreeGrafter"/>
</dbReference>
<dbReference type="EMBL" id="BMAT01002019">
    <property type="protein sequence ID" value="GFR97241.1"/>
    <property type="molecule type" value="Genomic_DNA"/>
</dbReference>
<evidence type="ECO:0000313" key="4">
    <source>
        <dbReference type="Proteomes" id="UP000762676"/>
    </source>
</evidence>
<comment type="caution">
    <text evidence="3">The sequence shown here is derived from an EMBL/GenBank/DDBJ whole genome shotgun (WGS) entry which is preliminary data.</text>
</comment>
<dbReference type="SUPFAM" id="SSF50729">
    <property type="entry name" value="PH domain-like"/>
    <property type="match status" value="1"/>
</dbReference>
<feature type="non-terminal residue" evidence="3">
    <location>
        <position position="345"/>
    </location>
</feature>
<protein>
    <submittedName>
        <fullName evidence="3">Myotubularin-related protein 4</fullName>
    </submittedName>
</protein>
<dbReference type="GO" id="GO:0010506">
    <property type="term" value="P:regulation of autophagy"/>
    <property type="evidence" value="ECO:0007669"/>
    <property type="project" value="TreeGrafter"/>
</dbReference>
<dbReference type="InterPro" id="IPR029021">
    <property type="entry name" value="Prot-tyrosine_phosphatase-like"/>
</dbReference>
<dbReference type="GO" id="GO:0016020">
    <property type="term" value="C:membrane"/>
    <property type="evidence" value="ECO:0007669"/>
    <property type="project" value="TreeGrafter"/>
</dbReference>
<dbReference type="Pfam" id="PF06602">
    <property type="entry name" value="Myotub-related"/>
    <property type="match status" value="1"/>
</dbReference>
<accession>A0AAV4HHA5</accession>
<dbReference type="AlphaFoldDB" id="A0AAV4HHA5"/>
<dbReference type="Proteomes" id="UP000762676">
    <property type="component" value="Unassembled WGS sequence"/>
</dbReference>
<reference evidence="3 4" key="1">
    <citation type="journal article" date="2021" name="Elife">
        <title>Chloroplast acquisition without the gene transfer in kleptoplastic sea slugs, Plakobranchus ocellatus.</title>
        <authorList>
            <person name="Maeda T."/>
            <person name="Takahashi S."/>
            <person name="Yoshida T."/>
            <person name="Shimamura S."/>
            <person name="Takaki Y."/>
            <person name="Nagai Y."/>
            <person name="Toyoda A."/>
            <person name="Suzuki Y."/>
            <person name="Arimoto A."/>
            <person name="Ishii H."/>
            <person name="Satoh N."/>
            <person name="Nishiyama T."/>
            <person name="Hasebe M."/>
            <person name="Maruyama T."/>
            <person name="Minagawa J."/>
            <person name="Obokata J."/>
            <person name="Shigenobu S."/>
        </authorList>
    </citation>
    <scope>NUCLEOTIDE SEQUENCE [LARGE SCALE GENOMIC DNA]</scope>
</reference>
<evidence type="ECO:0000256" key="1">
    <source>
        <dbReference type="ARBA" id="ARBA00007471"/>
    </source>
</evidence>
<dbReference type="InterPro" id="IPR030564">
    <property type="entry name" value="Myotubularin"/>
</dbReference>
<dbReference type="PANTHER" id="PTHR10807">
    <property type="entry name" value="MYOTUBULARIN-RELATED"/>
    <property type="match status" value="1"/>
</dbReference>
<organism evidence="3 4">
    <name type="scientific">Elysia marginata</name>
    <dbReference type="NCBI Taxonomy" id="1093978"/>
    <lineage>
        <taxon>Eukaryota</taxon>
        <taxon>Metazoa</taxon>
        <taxon>Spiralia</taxon>
        <taxon>Lophotrochozoa</taxon>
        <taxon>Mollusca</taxon>
        <taxon>Gastropoda</taxon>
        <taxon>Heterobranchia</taxon>
        <taxon>Euthyneura</taxon>
        <taxon>Panpulmonata</taxon>
        <taxon>Sacoglossa</taxon>
        <taxon>Placobranchoidea</taxon>
        <taxon>Plakobranchidae</taxon>
        <taxon>Elysia</taxon>
    </lineage>
</organism>
<gene>
    <name evidence="3" type="ORF">ElyMa_000988400</name>
</gene>
<dbReference type="PANTHER" id="PTHR10807:SF75">
    <property type="entry name" value="PHOSPHATIDYLINOSITOL-3-PHOSPHATE PHOSPHATASE"/>
    <property type="match status" value="1"/>
</dbReference>
<dbReference type="SUPFAM" id="SSF52799">
    <property type="entry name" value="(Phosphotyrosine protein) phosphatases II"/>
    <property type="match status" value="1"/>
</dbReference>
<dbReference type="GO" id="GO:0046856">
    <property type="term" value="P:phosphatidylinositol dephosphorylation"/>
    <property type="evidence" value="ECO:0007669"/>
    <property type="project" value="TreeGrafter"/>
</dbReference>
<comment type="similarity">
    <text evidence="1">Belongs to the protein-tyrosine phosphatase family. Non-receptor class myotubularin subfamily.</text>
</comment>
<proteinExistence type="inferred from homology"/>
<name>A0AAV4HHA5_9GAST</name>
<evidence type="ECO:0000313" key="3">
    <source>
        <dbReference type="EMBL" id="GFR97241.1"/>
    </source>
</evidence>